<dbReference type="GO" id="GO:0006633">
    <property type="term" value="P:fatty acid biosynthetic process"/>
    <property type="evidence" value="ECO:0007669"/>
    <property type="project" value="TreeGrafter"/>
</dbReference>
<dbReference type="SUPFAM" id="SSF51735">
    <property type="entry name" value="NAD(P)-binding Rossmann-fold domains"/>
    <property type="match status" value="1"/>
</dbReference>
<evidence type="ECO:0000313" key="4">
    <source>
        <dbReference type="EMBL" id="MCS3708472.1"/>
    </source>
</evidence>
<evidence type="ECO:0000313" key="8">
    <source>
        <dbReference type="Proteomes" id="UP001155027"/>
    </source>
</evidence>
<dbReference type="OMA" id="IYCPGSI"/>
<dbReference type="EMBL" id="JANTZM010000014">
    <property type="protein sequence ID" value="MCS4158779.1"/>
    <property type="molecule type" value="Genomic_DNA"/>
</dbReference>
<dbReference type="GO" id="GO:0048038">
    <property type="term" value="F:quinone binding"/>
    <property type="evidence" value="ECO:0007669"/>
    <property type="project" value="TreeGrafter"/>
</dbReference>
<gene>
    <name evidence="6" type="ORF">GGP45_000055</name>
    <name evidence="4" type="ORF">GGP61_000059</name>
    <name evidence="3" type="ORF">GGP71_000118</name>
    <name evidence="5" type="ORF">GGP83_001324</name>
    <name evidence="7" type="ORF">GGP99_002758</name>
</gene>
<dbReference type="PRINTS" id="PR00081">
    <property type="entry name" value="GDHRDH"/>
</dbReference>
<name>A0A9X2PSZ5_9BACT</name>
<dbReference type="InterPro" id="IPR036291">
    <property type="entry name" value="NAD(P)-bd_dom_sf"/>
</dbReference>
<dbReference type="PANTHER" id="PTHR42760">
    <property type="entry name" value="SHORT-CHAIN DEHYDROGENASES/REDUCTASES FAMILY MEMBER"/>
    <property type="match status" value="1"/>
</dbReference>
<evidence type="ECO:0000256" key="2">
    <source>
        <dbReference type="ARBA" id="ARBA00023002"/>
    </source>
</evidence>
<dbReference type="Pfam" id="PF13561">
    <property type="entry name" value="adh_short_C2"/>
    <property type="match status" value="1"/>
</dbReference>
<keyword evidence="2" id="KW-0560">Oxidoreductase</keyword>
<evidence type="ECO:0000313" key="7">
    <source>
        <dbReference type="EMBL" id="MCS4158779.1"/>
    </source>
</evidence>
<dbReference type="Proteomes" id="UP001155110">
    <property type="component" value="Unassembled WGS sequence"/>
</dbReference>
<evidence type="ECO:0000313" key="5">
    <source>
        <dbReference type="EMBL" id="MCS3951382.1"/>
    </source>
</evidence>
<dbReference type="InterPro" id="IPR002347">
    <property type="entry name" value="SDR_fam"/>
</dbReference>
<protein>
    <submittedName>
        <fullName evidence="3">NAD(P)-dependent dehydrogenase (Short-subunit alcohol dehydrogenase family)</fullName>
    </submittedName>
</protein>
<proteinExistence type="inferred from homology"/>
<dbReference type="PANTHER" id="PTHR42760:SF133">
    <property type="entry name" value="3-OXOACYL-[ACYL-CARRIER-PROTEIN] REDUCTASE"/>
    <property type="match status" value="1"/>
</dbReference>
<dbReference type="Gene3D" id="3.40.50.720">
    <property type="entry name" value="NAD(P)-binding Rossmann-like Domain"/>
    <property type="match status" value="1"/>
</dbReference>
<dbReference type="GeneID" id="83728982"/>
<reference evidence="3" key="1">
    <citation type="submission" date="2022-08" db="EMBL/GenBank/DDBJ databases">
        <title>Genomic Encyclopedia of Type Strains, Phase V (KMG-V): Genome sequencing to study the core and pangenomes of soil and plant-associated prokaryotes.</title>
        <authorList>
            <person name="Whitman W."/>
        </authorList>
    </citation>
    <scope>NUCLEOTIDE SEQUENCE</scope>
    <source>
        <strain evidence="3">0</strain>
        <strain evidence="5">SP2017</strain>
        <strain evidence="7">SP3002</strain>
        <strain evidence="6">SP3026</strain>
        <strain evidence="4">SP3049</strain>
    </source>
</reference>
<dbReference type="EMBL" id="JANUBL010000001">
    <property type="protein sequence ID" value="MCS4119737.1"/>
    <property type="molecule type" value="Genomic_DNA"/>
</dbReference>
<dbReference type="Proteomes" id="UP001155010">
    <property type="component" value="Unassembled WGS sequence"/>
</dbReference>
<accession>A0A9X2PSZ5</accession>
<evidence type="ECO:0000313" key="6">
    <source>
        <dbReference type="EMBL" id="MCS4119737.1"/>
    </source>
</evidence>
<evidence type="ECO:0000256" key="1">
    <source>
        <dbReference type="ARBA" id="ARBA00006484"/>
    </source>
</evidence>
<comment type="similarity">
    <text evidence="1">Belongs to the short-chain dehydrogenases/reductases (SDR) family.</text>
</comment>
<dbReference type="EMBL" id="JANUBB010000004">
    <property type="protein sequence ID" value="MCS3951382.1"/>
    <property type="molecule type" value="Genomic_DNA"/>
</dbReference>
<dbReference type="CDD" id="cd05233">
    <property type="entry name" value="SDR_c"/>
    <property type="match status" value="1"/>
</dbReference>
<dbReference type="Proteomes" id="UP001155057">
    <property type="component" value="Unassembled WGS sequence"/>
</dbReference>
<evidence type="ECO:0000313" key="3">
    <source>
        <dbReference type="EMBL" id="MCS3676222.1"/>
    </source>
</evidence>
<dbReference type="GO" id="GO:0016616">
    <property type="term" value="F:oxidoreductase activity, acting on the CH-OH group of donors, NAD or NADP as acceptor"/>
    <property type="evidence" value="ECO:0007669"/>
    <property type="project" value="TreeGrafter"/>
</dbReference>
<sequence>MASDSPVYLLLGATGGIGSEVAHRLADDGAQLVLGARSEDDLDDLAAATGGDAMPLDATEFEQVQAAVSHATDTYGGLDGVVNFVGSVLLKPAHLTSIDEYRTQIEKNLDTAFNTVKAAGRPMMRSGGSIVLMASAVSRTGLKNHEAIAAAKGGVTGLMRAAAATYSGRGIRVNAVAPGLIGGGENFASQMSEQILSSEAGRKQSEKMHALGRVGTPEDVAPAVTWLLDPETDWVTGQVIGVDGGLGTVRPG</sequence>
<dbReference type="Proteomes" id="UP001155027">
    <property type="component" value="Unassembled WGS sequence"/>
</dbReference>
<dbReference type="EMBL" id="JANUAE010000001">
    <property type="protein sequence ID" value="MCS3708472.1"/>
    <property type="molecule type" value="Genomic_DNA"/>
</dbReference>
<dbReference type="Proteomes" id="UP001155144">
    <property type="component" value="Unassembled WGS sequence"/>
</dbReference>
<dbReference type="RefSeq" id="WP_011404765.1">
    <property type="nucleotide sequence ID" value="NZ_CALTRV010000006.1"/>
</dbReference>
<dbReference type="EMBL" id="JANUAU010000001">
    <property type="protein sequence ID" value="MCS3676222.1"/>
    <property type="molecule type" value="Genomic_DNA"/>
</dbReference>
<dbReference type="AlphaFoldDB" id="A0A9X2PSZ5"/>
<comment type="caution">
    <text evidence="3">The sequence shown here is derived from an EMBL/GenBank/DDBJ whole genome shotgun (WGS) entry which is preliminary data.</text>
</comment>
<organism evidence="3 8">
    <name type="scientific">Salinibacter ruber</name>
    <dbReference type="NCBI Taxonomy" id="146919"/>
    <lineage>
        <taxon>Bacteria</taxon>
        <taxon>Pseudomonadati</taxon>
        <taxon>Rhodothermota</taxon>
        <taxon>Rhodothermia</taxon>
        <taxon>Rhodothermales</taxon>
        <taxon>Salinibacteraceae</taxon>
        <taxon>Salinibacter</taxon>
    </lineage>
</organism>